<dbReference type="RefSeq" id="XP_022581020.1">
    <property type="nucleotide sequence ID" value="XM_022726590.1"/>
</dbReference>
<dbReference type="AlphaFoldDB" id="A0A1L9SGY5"/>
<gene>
    <name evidence="1" type="ORF">ASPZODRAFT_16270</name>
</gene>
<accession>A0A1L9SGY5</accession>
<dbReference type="STRING" id="1073090.A0A1L9SGY5"/>
<organism evidence="1 2">
    <name type="scientific">Penicilliopsis zonata CBS 506.65</name>
    <dbReference type="NCBI Taxonomy" id="1073090"/>
    <lineage>
        <taxon>Eukaryota</taxon>
        <taxon>Fungi</taxon>
        <taxon>Dikarya</taxon>
        <taxon>Ascomycota</taxon>
        <taxon>Pezizomycotina</taxon>
        <taxon>Eurotiomycetes</taxon>
        <taxon>Eurotiomycetidae</taxon>
        <taxon>Eurotiales</taxon>
        <taxon>Aspergillaceae</taxon>
        <taxon>Penicilliopsis</taxon>
    </lineage>
</organism>
<dbReference type="Proteomes" id="UP000184188">
    <property type="component" value="Unassembled WGS sequence"/>
</dbReference>
<evidence type="ECO:0000313" key="1">
    <source>
        <dbReference type="EMBL" id="OJJ46510.1"/>
    </source>
</evidence>
<dbReference type="GeneID" id="34613054"/>
<reference evidence="2" key="1">
    <citation type="journal article" date="2017" name="Genome Biol.">
        <title>Comparative genomics reveals high biological diversity and specific adaptations in the industrially and medically important fungal genus Aspergillus.</title>
        <authorList>
            <person name="de Vries R.P."/>
            <person name="Riley R."/>
            <person name="Wiebenga A."/>
            <person name="Aguilar-Osorio G."/>
            <person name="Amillis S."/>
            <person name="Uchima C.A."/>
            <person name="Anderluh G."/>
            <person name="Asadollahi M."/>
            <person name="Askin M."/>
            <person name="Barry K."/>
            <person name="Battaglia E."/>
            <person name="Bayram O."/>
            <person name="Benocci T."/>
            <person name="Braus-Stromeyer S.A."/>
            <person name="Caldana C."/>
            <person name="Canovas D."/>
            <person name="Cerqueira G.C."/>
            <person name="Chen F."/>
            <person name="Chen W."/>
            <person name="Choi C."/>
            <person name="Clum A."/>
            <person name="Dos Santos R.A."/>
            <person name="Damasio A.R."/>
            <person name="Diallinas G."/>
            <person name="Emri T."/>
            <person name="Fekete E."/>
            <person name="Flipphi M."/>
            <person name="Freyberg S."/>
            <person name="Gallo A."/>
            <person name="Gournas C."/>
            <person name="Habgood R."/>
            <person name="Hainaut M."/>
            <person name="Harispe M.L."/>
            <person name="Henrissat B."/>
            <person name="Hilden K.S."/>
            <person name="Hope R."/>
            <person name="Hossain A."/>
            <person name="Karabika E."/>
            <person name="Karaffa L."/>
            <person name="Karanyi Z."/>
            <person name="Krasevec N."/>
            <person name="Kuo A."/>
            <person name="Kusch H."/>
            <person name="LaButti K."/>
            <person name="Lagendijk E.L."/>
            <person name="Lapidus A."/>
            <person name="Levasseur A."/>
            <person name="Lindquist E."/>
            <person name="Lipzen A."/>
            <person name="Logrieco A.F."/>
            <person name="MacCabe A."/>
            <person name="Maekelae M.R."/>
            <person name="Malavazi I."/>
            <person name="Melin P."/>
            <person name="Meyer V."/>
            <person name="Mielnichuk N."/>
            <person name="Miskei M."/>
            <person name="Molnar A.P."/>
            <person name="Mule G."/>
            <person name="Ngan C.Y."/>
            <person name="Orejas M."/>
            <person name="Orosz E."/>
            <person name="Ouedraogo J.P."/>
            <person name="Overkamp K.M."/>
            <person name="Park H.-S."/>
            <person name="Perrone G."/>
            <person name="Piumi F."/>
            <person name="Punt P.J."/>
            <person name="Ram A.F."/>
            <person name="Ramon A."/>
            <person name="Rauscher S."/>
            <person name="Record E."/>
            <person name="Riano-Pachon D.M."/>
            <person name="Robert V."/>
            <person name="Roehrig J."/>
            <person name="Ruller R."/>
            <person name="Salamov A."/>
            <person name="Salih N.S."/>
            <person name="Samson R.A."/>
            <person name="Sandor E."/>
            <person name="Sanguinetti M."/>
            <person name="Schuetze T."/>
            <person name="Sepcic K."/>
            <person name="Shelest E."/>
            <person name="Sherlock G."/>
            <person name="Sophianopoulou V."/>
            <person name="Squina F.M."/>
            <person name="Sun H."/>
            <person name="Susca A."/>
            <person name="Todd R.B."/>
            <person name="Tsang A."/>
            <person name="Unkles S.E."/>
            <person name="van de Wiele N."/>
            <person name="van Rossen-Uffink D."/>
            <person name="Oliveira J.V."/>
            <person name="Vesth T.C."/>
            <person name="Visser J."/>
            <person name="Yu J.-H."/>
            <person name="Zhou M."/>
            <person name="Andersen M.R."/>
            <person name="Archer D.B."/>
            <person name="Baker S.E."/>
            <person name="Benoit I."/>
            <person name="Brakhage A.A."/>
            <person name="Braus G.H."/>
            <person name="Fischer R."/>
            <person name="Frisvad J.C."/>
            <person name="Goldman G.H."/>
            <person name="Houbraken J."/>
            <person name="Oakley B."/>
            <person name="Pocsi I."/>
            <person name="Scazzocchio C."/>
            <person name="Seiboth B."/>
            <person name="vanKuyk P.A."/>
            <person name="Wortman J."/>
            <person name="Dyer P.S."/>
            <person name="Grigoriev I.V."/>
        </authorList>
    </citation>
    <scope>NUCLEOTIDE SEQUENCE [LARGE SCALE GENOMIC DNA]</scope>
    <source>
        <strain evidence="2">CBS 506.65</strain>
    </source>
</reference>
<keyword evidence="2" id="KW-1185">Reference proteome</keyword>
<dbReference type="VEuPathDB" id="FungiDB:ASPZODRAFT_16270"/>
<name>A0A1L9SGY5_9EURO</name>
<dbReference type="EMBL" id="KV878342">
    <property type="protein sequence ID" value="OJJ46510.1"/>
    <property type="molecule type" value="Genomic_DNA"/>
</dbReference>
<sequence>MRTRASTRRQREQRLIELRDEYYAAAEAIEEAMSLDIHKQAYLPHELSKLGHGVDLLAFDPLDQHFLDSKGCLFRPLPEDIMKDFFMDPSQMDEVGGSFEWPPSSENDLRGKPHHAAQSIFSYLRTRYRMLKKSPDFYLSTLTKWDFIDCDDDFHTVDGEYKTPLSRQLRCWYLFWMQYYTEDEPLPHLQFIMAHDAVGKEGELLPGELGPIIKGIYGRLEQEDF</sequence>
<protein>
    <submittedName>
        <fullName evidence="1">Uncharacterized protein</fullName>
    </submittedName>
</protein>
<proteinExistence type="predicted"/>
<evidence type="ECO:0000313" key="2">
    <source>
        <dbReference type="Proteomes" id="UP000184188"/>
    </source>
</evidence>